<keyword evidence="4" id="KW-0813">Transport</keyword>
<evidence type="ECO:0000256" key="2">
    <source>
        <dbReference type="ARBA" id="ARBA00004170"/>
    </source>
</evidence>
<comment type="caution">
    <text evidence="10">The sequence shown here is derived from an EMBL/GenBank/DDBJ whole genome shotgun (WGS) entry which is preliminary data.</text>
</comment>
<evidence type="ECO:0000256" key="5">
    <source>
        <dbReference type="ARBA" id="ARBA00022781"/>
    </source>
</evidence>
<keyword evidence="6" id="KW-0406">Ion transport</keyword>
<sequence length="301" mass="35096">MANTKLIREKIKSVGNLKKIIKALEIVSTIKLQKLKTKTNNFKNFMLDFLRVLESLKNHINIFDFDRKKWSESGRRLIIVVSSDKWLCWWINAKLMKHIAQKYQDANMKKDVDIIAIGKKALEFFVRDGWNVVASTALKDDFDERDLHAIYTYINQAIVKKTYAKVKVYFNFFKNIITQVPLRFKLYPLDQESFEAFLQDLNIAPDTTLSFKQHSDLVIEPDINHFKNNLVQELTELIIYHAALHNKTGEHAARMLAMKNAKDNCGDIMGWLQLIYNKTRQSKITQEISEIVSAKLAIEQN</sequence>
<evidence type="ECO:0000256" key="9">
    <source>
        <dbReference type="ARBA" id="ARBA00023310"/>
    </source>
</evidence>
<dbReference type="InterPro" id="IPR035968">
    <property type="entry name" value="ATP_synth_F1_ATPase_gsu"/>
</dbReference>
<dbReference type="CDD" id="cd12151">
    <property type="entry name" value="F1-ATPase_gamma"/>
    <property type="match status" value="1"/>
</dbReference>
<accession>K1X406</accession>
<evidence type="ECO:0000256" key="1">
    <source>
        <dbReference type="ARBA" id="ARBA00003456"/>
    </source>
</evidence>
<keyword evidence="9" id="KW-0066">ATP synthesis</keyword>
<comment type="similarity">
    <text evidence="3">Belongs to the ATPase gamma chain family.</text>
</comment>
<evidence type="ECO:0000256" key="4">
    <source>
        <dbReference type="ARBA" id="ARBA00022448"/>
    </source>
</evidence>
<dbReference type="InterPro" id="IPR000131">
    <property type="entry name" value="ATP_synth_F1_gsu"/>
</dbReference>
<dbReference type="EMBL" id="AMFJ01036156">
    <property type="protein sequence ID" value="EKD24820.1"/>
    <property type="molecule type" value="Genomic_DNA"/>
</dbReference>
<name>K1X406_9BACT</name>
<evidence type="ECO:0000256" key="8">
    <source>
        <dbReference type="ARBA" id="ARBA00023196"/>
    </source>
</evidence>
<evidence type="ECO:0008006" key="11">
    <source>
        <dbReference type="Google" id="ProtNLM"/>
    </source>
</evidence>
<dbReference type="PANTHER" id="PTHR11693">
    <property type="entry name" value="ATP SYNTHASE GAMMA CHAIN"/>
    <property type="match status" value="1"/>
</dbReference>
<organism evidence="10">
    <name type="scientific">uncultured bacterium</name>
    <name type="common">gcode 4</name>
    <dbReference type="NCBI Taxonomy" id="1234023"/>
    <lineage>
        <taxon>Bacteria</taxon>
        <taxon>environmental samples</taxon>
    </lineage>
</organism>
<gene>
    <name evidence="10" type="ORF">ACD_80C00149G0006</name>
</gene>
<comment type="subcellular location">
    <subcellularLocation>
        <location evidence="2">Membrane</location>
        <topology evidence="2">Peripheral membrane protein</topology>
    </subcellularLocation>
</comment>
<dbReference type="PANTHER" id="PTHR11693:SF22">
    <property type="entry name" value="ATP SYNTHASE SUBUNIT GAMMA, MITOCHONDRIAL"/>
    <property type="match status" value="1"/>
</dbReference>
<evidence type="ECO:0000256" key="3">
    <source>
        <dbReference type="ARBA" id="ARBA00007681"/>
    </source>
</evidence>
<dbReference type="Pfam" id="PF00231">
    <property type="entry name" value="ATP-synt"/>
    <property type="match status" value="1"/>
</dbReference>
<dbReference type="GO" id="GO:0046933">
    <property type="term" value="F:proton-transporting ATP synthase activity, rotational mechanism"/>
    <property type="evidence" value="ECO:0007669"/>
    <property type="project" value="InterPro"/>
</dbReference>
<reference evidence="10" key="1">
    <citation type="journal article" date="2012" name="Science">
        <title>Fermentation, hydrogen, and sulfur metabolism in multiple uncultivated bacterial phyla.</title>
        <authorList>
            <person name="Wrighton K.C."/>
            <person name="Thomas B.C."/>
            <person name="Sharon I."/>
            <person name="Miller C.S."/>
            <person name="Castelle C.J."/>
            <person name="VerBerkmoes N.C."/>
            <person name="Wilkins M.J."/>
            <person name="Hettich R.L."/>
            <person name="Lipton M.S."/>
            <person name="Williams K.H."/>
            <person name="Long P.E."/>
            <person name="Banfield J.F."/>
        </authorList>
    </citation>
    <scope>NUCLEOTIDE SEQUENCE [LARGE SCALE GENOMIC DNA]</scope>
</reference>
<protein>
    <recommendedName>
        <fullName evidence="11">ATP synthase gamma chain</fullName>
    </recommendedName>
</protein>
<dbReference type="AlphaFoldDB" id="K1X406"/>
<evidence type="ECO:0000256" key="6">
    <source>
        <dbReference type="ARBA" id="ARBA00023065"/>
    </source>
</evidence>
<dbReference type="NCBIfam" id="TIGR01146">
    <property type="entry name" value="ATPsyn_F1gamma"/>
    <property type="match status" value="1"/>
</dbReference>
<dbReference type="SUPFAM" id="SSF52943">
    <property type="entry name" value="ATP synthase (F1-ATPase), gamma subunit"/>
    <property type="match status" value="1"/>
</dbReference>
<keyword evidence="8" id="KW-0139">CF(1)</keyword>
<keyword evidence="5" id="KW-0375">Hydrogen ion transport</keyword>
<keyword evidence="7" id="KW-0472">Membrane</keyword>
<evidence type="ECO:0000256" key="7">
    <source>
        <dbReference type="ARBA" id="ARBA00023136"/>
    </source>
</evidence>
<dbReference type="Gene3D" id="3.40.1380.10">
    <property type="match status" value="1"/>
</dbReference>
<evidence type="ECO:0000313" key="10">
    <source>
        <dbReference type="EMBL" id="EKD24820.1"/>
    </source>
</evidence>
<dbReference type="PRINTS" id="PR00126">
    <property type="entry name" value="ATPASEGAMMA"/>
</dbReference>
<dbReference type="Gene3D" id="1.10.287.80">
    <property type="entry name" value="ATP synthase, gamma subunit, helix hairpin domain"/>
    <property type="match status" value="1"/>
</dbReference>
<comment type="function">
    <text evidence="1">Produces ATP from ADP in the presence of a proton gradient across the membrane. The gamma chain is believed to be important in regulating ATPase activity and the flow of protons through the CF(0) complex.</text>
</comment>
<proteinExistence type="inferred from homology"/>
<dbReference type="GO" id="GO:0045259">
    <property type="term" value="C:proton-transporting ATP synthase complex"/>
    <property type="evidence" value="ECO:0007669"/>
    <property type="project" value="UniProtKB-KW"/>
</dbReference>